<dbReference type="EMBL" id="CP104067">
    <property type="protein sequence ID" value="WAH44747.1"/>
    <property type="molecule type" value="Genomic_DNA"/>
</dbReference>
<dbReference type="Pfam" id="PF12804">
    <property type="entry name" value="NTP_transf_3"/>
    <property type="match status" value="1"/>
</dbReference>
<accession>A0ABY6ZPG6</accession>
<protein>
    <submittedName>
        <fullName evidence="3">NTP transferase domain-containing protein</fullName>
    </submittedName>
</protein>
<dbReference type="RefSeq" id="WP_268008622.1">
    <property type="nucleotide sequence ID" value="NZ_CP104067.1"/>
</dbReference>
<evidence type="ECO:0000256" key="1">
    <source>
        <dbReference type="ARBA" id="ARBA00022679"/>
    </source>
</evidence>
<dbReference type="InterPro" id="IPR025877">
    <property type="entry name" value="MobA-like_NTP_Trfase"/>
</dbReference>
<dbReference type="GO" id="GO:0016740">
    <property type="term" value="F:transferase activity"/>
    <property type="evidence" value="ECO:0007669"/>
    <property type="project" value="UniProtKB-KW"/>
</dbReference>
<organism evidence="3 4">
    <name type="scientific">Alicyclobacillus fastidiosus</name>
    <dbReference type="NCBI Taxonomy" id="392011"/>
    <lineage>
        <taxon>Bacteria</taxon>
        <taxon>Bacillati</taxon>
        <taxon>Bacillota</taxon>
        <taxon>Bacilli</taxon>
        <taxon>Bacillales</taxon>
        <taxon>Alicyclobacillaceae</taxon>
        <taxon>Alicyclobacillus</taxon>
    </lineage>
</organism>
<evidence type="ECO:0000259" key="2">
    <source>
        <dbReference type="Pfam" id="PF12804"/>
    </source>
</evidence>
<keyword evidence="4" id="KW-1185">Reference proteome</keyword>
<gene>
    <name evidence="3" type="ORF">NZD89_26180</name>
</gene>
<sequence>MSVAVVVAGGRSRRMEPLGNKLLLPRSPSSPPILAHVIATAARVSHRVVIAYADELVKDAVASVLAPEVLRKVQWQRDDAPQSGPLVALAGVFPLLQSFGPDRVVVVAGDLPGVTVDVLVRCLDALADSDADCAAIERNGRLQPLLACYRRTAGQAFVEAAENGQTRLMSAMDKLCVVRVRMGEETPEWRVRPVHTPEDYDAWLAWRDSFETS</sequence>
<reference evidence="3" key="1">
    <citation type="submission" date="2022-08" db="EMBL/GenBank/DDBJ databases">
        <title>Alicyclobacillus fastidiosus DSM 17978, complete genome.</title>
        <authorList>
            <person name="Wang Q."/>
            <person name="Cai R."/>
            <person name="Wang Z."/>
        </authorList>
    </citation>
    <scope>NUCLEOTIDE SEQUENCE</scope>
    <source>
        <strain evidence="3">DSM 17978</strain>
    </source>
</reference>
<dbReference type="SUPFAM" id="SSF53448">
    <property type="entry name" value="Nucleotide-diphospho-sugar transferases"/>
    <property type="match status" value="1"/>
</dbReference>
<evidence type="ECO:0000313" key="3">
    <source>
        <dbReference type="EMBL" id="WAH44747.1"/>
    </source>
</evidence>
<dbReference type="PANTHER" id="PTHR19136">
    <property type="entry name" value="MOLYBDENUM COFACTOR GUANYLYLTRANSFERASE"/>
    <property type="match status" value="1"/>
</dbReference>
<keyword evidence="1 3" id="KW-0808">Transferase</keyword>
<dbReference type="Proteomes" id="UP001164761">
    <property type="component" value="Chromosome"/>
</dbReference>
<feature type="domain" description="MobA-like NTP transferase" evidence="2">
    <location>
        <begin position="4"/>
        <end position="172"/>
    </location>
</feature>
<dbReference type="Gene3D" id="3.90.550.10">
    <property type="entry name" value="Spore Coat Polysaccharide Biosynthesis Protein SpsA, Chain A"/>
    <property type="match status" value="1"/>
</dbReference>
<dbReference type="InterPro" id="IPR029044">
    <property type="entry name" value="Nucleotide-diphossugar_trans"/>
</dbReference>
<proteinExistence type="predicted"/>
<name>A0ABY6ZPG6_9BACL</name>
<evidence type="ECO:0000313" key="4">
    <source>
        <dbReference type="Proteomes" id="UP001164761"/>
    </source>
</evidence>
<dbReference type="PANTHER" id="PTHR19136:SF81">
    <property type="entry name" value="MOLYBDENUM COFACTOR GUANYLYLTRANSFERASE"/>
    <property type="match status" value="1"/>
</dbReference>